<name>A0A1G6SSS9_9RHOB</name>
<proteinExistence type="predicted"/>
<dbReference type="Pfam" id="PF10011">
    <property type="entry name" value="DUF2254"/>
    <property type="match status" value="1"/>
</dbReference>
<sequence>MSWSKLSYQLQELLAQIWVKVLAFAILGVATALIALLLRPVIPIWLTSRLGIDAVGVVLQIIASSMLAVTIFSLSTLVNAWTNAQQHATPRVLPLIVADGRSQTVLGTFIGAFVFSLVGIIMLQTGVYGGPGRVILFAATGVVVLLVIAALMQWIEILSDLGQIRDVLDRLERATAEAVEYRQTAPWLGGHRWSGDPPEGAEALLTEAVGRVRHVDAGTLQSIAEAHGLTIYLDGIPGSHAHAARPMLHVAGLPGPGEPREVLLRRLMGCFTIGATPSFEQDPLHGLSALAEVAQRALSPAINDPGTANEVIQRQLKLLTKAGPVAPGEEIRRPNLHVREITARDMMDAAFAPIARDAGAMMEVQCALMDAVLALTKLQPDFYRDSARRIADLVLYYAELKGIPDPMLAELRDRASAMNGL</sequence>
<dbReference type="STRING" id="591205.SAMN05421538_10180"/>
<protein>
    <submittedName>
        <fullName evidence="2">Uncharacterized membrane protein</fullName>
    </submittedName>
</protein>
<dbReference type="InterPro" id="IPR018723">
    <property type="entry name" value="DUF2254_membrane"/>
</dbReference>
<feature type="transmembrane region" description="Helical" evidence="1">
    <location>
        <begin position="50"/>
        <end position="74"/>
    </location>
</feature>
<dbReference type="Proteomes" id="UP000199344">
    <property type="component" value="Unassembled WGS sequence"/>
</dbReference>
<feature type="transmembrane region" description="Helical" evidence="1">
    <location>
        <begin position="135"/>
        <end position="155"/>
    </location>
</feature>
<evidence type="ECO:0000256" key="1">
    <source>
        <dbReference type="SAM" id="Phobius"/>
    </source>
</evidence>
<dbReference type="OrthoDB" id="2955631at2"/>
<gene>
    <name evidence="2" type="ORF">SAMN05421538_10180</name>
</gene>
<evidence type="ECO:0000313" key="2">
    <source>
        <dbReference type="EMBL" id="SDD19858.1"/>
    </source>
</evidence>
<keyword evidence="1" id="KW-1133">Transmembrane helix</keyword>
<evidence type="ECO:0000313" key="3">
    <source>
        <dbReference type="Proteomes" id="UP000199344"/>
    </source>
</evidence>
<accession>A0A1G6SSS9</accession>
<reference evidence="2 3" key="1">
    <citation type="submission" date="2016-10" db="EMBL/GenBank/DDBJ databases">
        <authorList>
            <person name="de Groot N.N."/>
        </authorList>
    </citation>
    <scope>NUCLEOTIDE SEQUENCE [LARGE SCALE GENOMIC DNA]</scope>
    <source>
        <strain evidence="2 3">DSM 22220</strain>
    </source>
</reference>
<feature type="transmembrane region" description="Helical" evidence="1">
    <location>
        <begin position="17"/>
        <end position="38"/>
    </location>
</feature>
<dbReference type="RefSeq" id="WP_090519899.1">
    <property type="nucleotide sequence ID" value="NZ_FNAH01000001.1"/>
</dbReference>
<dbReference type="EMBL" id="FNAH01000001">
    <property type="protein sequence ID" value="SDD19858.1"/>
    <property type="molecule type" value="Genomic_DNA"/>
</dbReference>
<dbReference type="AlphaFoldDB" id="A0A1G6SSS9"/>
<feature type="transmembrane region" description="Helical" evidence="1">
    <location>
        <begin position="104"/>
        <end position="123"/>
    </location>
</feature>
<keyword evidence="3" id="KW-1185">Reference proteome</keyword>
<organism evidence="2 3">
    <name type="scientific">Paracoccus isoporae</name>
    <dbReference type="NCBI Taxonomy" id="591205"/>
    <lineage>
        <taxon>Bacteria</taxon>
        <taxon>Pseudomonadati</taxon>
        <taxon>Pseudomonadota</taxon>
        <taxon>Alphaproteobacteria</taxon>
        <taxon>Rhodobacterales</taxon>
        <taxon>Paracoccaceae</taxon>
        <taxon>Paracoccus</taxon>
    </lineage>
</organism>
<keyword evidence="1" id="KW-0472">Membrane</keyword>
<keyword evidence="1" id="KW-0812">Transmembrane</keyword>